<dbReference type="InterPro" id="IPR004839">
    <property type="entry name" value="Aminotransferase_I/II_large"/>
</dbReference>
<gene>
    <name evidence="8" type="ORF">PCOR1329_LOCUS20205</name>
</gene>
<dbReference type="Proteomes" id="UP001189429">
    <property type="component" value="Unassembled WGS sequence"/>
</dbReference>
<keyword evidence="5" id="KW-0663">Pyridoxal phosphate</keyword>
<evidence type="ECO:0000259" key="7">
    <source>
        <dbReference type="Pfam" id="PF26213"/>
    </source>
</evidence>
<feature type="domain" description="Aminotransferase class I/classII large" evidence="6">
    <location>
        <begin position="196"/>
        <end position="500"/>
    </location>
</feature>
<protein>
    <recommendedName>
        <fullName evidence="10">Aspartate aminotransferase</fullName>
    </recommendedName>
</protein>
<dbReference type="Pfam" id="PF26213">
    <property type="entry name" value="TYRAAT1_C"/>
    <property type="match status" value="1"/>
</dbReference>
<dbReference type="InterPro" id="IPR004838">
    <property type="entry name" value="NHTrfase_class1_PyrdxlP-BS"/>
</dbReference>
<dbReference type="Pfam" id="PF00155">
    <property type="entry name" value="Aminotran_1_2"/>
    <property type="match status" value="1"/>
</dbReference>
<feature type="domain" description="TYRAAT2-like C-terminal" evidence="7">
    <location>
        <begin position="71"/>
        <end position="138"/>
    </location>
</feature>
<comment type="caution">
    <text evidence="8">The sequence shown here is derived from an EMBL/GenBank/DDBJ whole genome shotgun (WGS) entry which is preliminary data.</text>
</comment>
<reference evidence="8" key="1">
    <citation type="submission" date="2023-10" db="EMBL/GenBank/DDBJ databases">
        <authorList>
            <person name="Chen Y."/>
            <person name="Shah S."/>
            <person name="Dougan E. K."/>
            <person name="Thang M."/>
            <person name="Chan C."/>
        </authorList>
    </citation>
    <scope>NUCLEOTIDE SEQUENCE [LARGE SCALE GENOMIC DNA]</scope>
</reference>
<evidence type="ECO:0000256" key="4">
    <source>
        <dbReference type="ARBA" id="ARBA00022679"/>
    </source>
</evidence>
<dbReference type="Gene3D" id="3.90.1150.10">
    <property type="entry name" value="Aspartate Aminotransferase, domain 1"/>
    <property type="match status" value="1"/>
</dbReference>
<accession>A0ABN9RG11</accession>
<dbReference type="PANTHER" id="PTHR46383">
    <property type="entry name" value="ASPARTATE AMINOTRANSFERASE"/>
    <property type="match status" value="1"/>
</dbReference>
<name>A0ABN9RG11_9DINO</name>
<keyword evidence="4" id="KW-0808">Transferase</keyword>
<keyword evidence="3" id="KW-0032">Aminotransferase</keyword>
<dbReference type="InterPro" id="IPR050596">
    <property type="entry name" value="AspAT/PAT-like"/>
</dbReference>
<sequence length="564" mass="61326">MFGPESGHQGWHGLPVVFEVVRAQPPAGWDRAQQFLKVFEDARCRMVCMSSEEHDQLSADSQFLTHLMGRILSAQGCSPTSLDLKGFKALLKVVDTTCADSFDLFYGLFKYNANAMDTMAKLKLAFSDIETDLRGQLKIQSAEIANAQPLALPAPSKEESLRISSMVKRISESQTAAVQALSKRLKDSGRRVNSALCIGEPDYQPPDVVLDAIGKAGDEGHTHYTVVQGDSELRKGICDYLRDKKGAAYDPAQVCVSNGGKQAIYQAFMAVCDPGDRVLVPTPCWVSYHDIAQLCKAQPVSITTTAEEGYLLTAAHLEQALQVDPGRCKVLVLCNPCNPTGAVLPRESLEAIAEVLRRPEFAHIYVLADEIYEQLVFDTPHVCFASLEGMQERTLLVGGFSKGFAMTGLRLGYLAARKAVAAAATKLQGQITSCASSVSQRAGLAALRSDQAEWLRERLQELREKRDYTVKRLREIPGVACPLPEGAFYAFANLSGVLWERGLSGQDRLLRRAARAPRRGAGAGRGLPRADVGAPLVRVLDGGQDLQSAMDAFADCVAELRPAP</sequence>
<dbReference type="InterPro" id="IPR015422">
    <property type="entry name" value="PyrdxlP-dep_Trfase_small"/>
</dbReference>
<evidence type="ECO:0000256" key="3">
    <source>
        <dbReference type="ARBA" id="ARBA00022576"/>
    </source>
</evidence>
<evidence type="ECO:0000256" key="1">
    <source>
        <dbReference type="ARBA" id="ARBA00001933"/>
    </source>
</evidence>
<dbReference type="Gene3D" id="3.40.640.10">
    <property type="entry name" value="Type I PLP-dependent aspartate aminotransferase-like (Major domain)"/>
    <property type="match status" value="1"/>
</dbReference>
<evidence type="ECO:0008006" key="10">
    <source>
        <dbReference type="Google" id="ProtNLM"/>
    </source>
</evidence>
<evidence type="ECO:0000256" key="5">
    <source>
        <dbReference type="ARBA" id="ARBA00022898"/>
    </source>
</evidence>
<keyword evidence="9" id="KW-1185">Reference proteome</keyword>
<dbReference type="SUPFAM" id="SSF53383">
    <property type="entry name" value="PLP-dependent transferases"/>
    <property type="match status" value="1"/>
</dbReference>
<dbReference type="CDD" id="cd00609">
    <property type="entry name" value="AAT_like"/>
    <property type="match status" value="1"/>
</dbReference>
<comment type="cofactor">
    <cofactor evidence="1">
        <name>pyridoxal 5'-phosphate</name>
        <dbReference type="ChEBI" id="CHEBI:597326"/>
    </cofactor>
</comment>
<dbReference type="EMBL" id="CAUYUJ010006529">
    <property type="protein sequence ID" value="CAK0817686.1"/>
    <property type="molecule type" value="Genomic_DNA"/>
</dbReference>
<evidence type="ECO:0000313" key="8">
    <source>
        <dbReference type="EMBL" id="CAK0817686.1"/>
    </source>
</evidence>
<dbReference type="InterPro" id="IPR015421">
    <property type="entry name" value="PyrdxlP-dep_Trfase_major"/>
</dbReference>
<dbReference type="InterPro" id="IPR015424">
    <property type="entry name" value="PyrdxlP-dep_Trfase"/>
</dbReference>
<proteinExistence type="inferred from homology"/>
<evidence type="ECO:0000256" key="2">
    <source>
        <dbReference type="ARBA" id="ARBA00007441"/>
    </source>
</evidence>
<dbReference type="PROSITE" id="PS00105">
    <property type="entry name" value="AA_TRANSFER_CLASS_1"/>
    <property type="match status" value="1"/>
</dbReference>
<organism evidence="8 9">
    <name type="scientific">Prorocentrum cordatum</name>
    <dbReference type="NCBI Taxonomy" id="2364126"/>
    <lineage>
        <taxon>Eukaryota</taxon>
        <taxon>Sar</taxon>
        <taxon>Alveolata</taxon>
        <taxon>Dinophyceae</taxon>
        <taxon>Prorocentrales</taxon>
        <taxon>Prorocentraceae</taxon>
        <taxon>Prorocentrum</taxon>
    </lineage>
</organism>
<dbReference type="PANTHER" id="PTHR46383:SF1">
    <property type="entry name" value="ASPARTATE AMINOTRANSFERASE"/>
    <property type="match status" value="1"/>
</dbReference>
<comment type="similarity">
    <text evidence="2">Belongs to the class-I pyridoxal-phosphate-dependent aminotransferase family.</text>
</comment>
<evidence type="ECO:0000259" key="6">
    <source>
        <dbReference type="Pfam" id="PF00155"/>
    </source>
</evidence>
<dbReference type="InterPro" id="IPR059064">
    <property type="entry name" value="TYRAAT2_C"/>
</dbReference>
<evidence type="ECO:0000313" key="9">
    <source>
        <dbReference type="Proteomes" id="UP001189429"/>
    </source>
</evidence>